<dbReference type="Proteomes" id="UP000011744">
    <property type="component" value="Unassembled WGS sequence"/>
</dbReference>
<keyword evidence="1" id="KW-0732">Signal</keyword>
<protein>
    <submittedName>
        <fullName evidence="2">Uncharacterized protein</fullName>
    </submittedName>
</protein>
<comment type="caution">
    <text evidence="2">The sequence shown here is derived from an EMBL/GenBank/DDBJ whole genome shotgun (WGS) entry which is preliminary data.</text>
</comment>
<dbReference type="OrthoDB" id="7348189at2"/>
<gene>
    <name evidence="2" type="ORF">H261_08778</name>
</gene>
<evidence type="ECO:0000313" key="2">
    <source>
        <dbReference type="EMBL" id="EME70404.1"/>
    </source>
</evidence>
<dbReference type="STRING" id="1244869.H261_08778"/>
<name>M3AD14_9PROT</name>
<feature type="signal peptide" evidence="1">
    <location>
        <begin position="1"/>
        <end position="18"/>
    </location>
</feature>
<organism evidence="2 3">
    <name type="scientific">Paramagnetospirillum caucaseum</name>
    <dbReference type="NCBI Taxonomy" id="1244869"/>
    <lineage>
        <taxon>Bacteria</taxon>
        <taxon>Pseudomonadati</taxon>
        <taxon>Pseudomonadota</taxon>
        <taxon>Alphaproteobacteria</taxon>
        <taxon>Rhodospirillales</taxon>
        <taxon>Magnetospirillaceae</taxon>
        <taxon>Paramagnetospirillum</taxon>
    </lineage>
</organism>
<keyword evidence="3" id="KW-1185">Reference proteome</keyword>
<evidence type="ECO:0000313" key="3">
    <source>
        <dbReference type="Proteomes" id="UP000011744"/>
    </source>
</evidence>
<proteinExistence type="predicted"/>
<dbReference type="EMBL" id="AONQ01000018">
    <property type="protein sequence ID" value="EME70404.1"/>
    <property type="molecule type" value="Genomic_DNA"/>
</dbReference>
<dbReference type="eggNOG" id="ENOG5033VDX">
    <property type="taxonomic scope" value="Bacteria"/>
</dbReference>
<dbReference type="PATRIC" id="fig|1244869.3.peg.1776"/>
<sequence length="196" mass="21645">MRLAVLLCLLLSALPALAADTTRPLDLGPAQLGMRANQLRFSALPANTRMVCGWDPEKPPGVEKTPLMMVGAMVSAKVDRCALFQDDGKNNWSPRPAQVGGIPTELWFLTIEDEAGSQRIFQIVGRQPPNAFNATAAFLAERWGPPVQKAPYFVRWLNGTNEGQMKEDGEGVMLWLFDTKLHALMESRMPRGKAKK</sequence>
<dbReference type="AlphaFoldDB" id="M3AD14"/>
<dbReference type="RefSeq" id="WP_008616560.1">
    <property type="nucleotide sequence ID" value="NZ_AONQ01000018.1"/>
</dbReference>
<reference evidence="2 3" key="1">
    <citation type="journal article" date="2014" name="Genome Announc.">
        <title>Draft Genome Sequence of Magnetospirillum sp. Strain SO-1, a Freshwater Magnetotactic Bacterium Isolated from the Ol'khovka River, Russia.</title>
        <authorList>
            <person name="Grouzdev D.S."/>
            <person name="Dziuba M.V."/>
            <person name="Sukhacheva M.S."/>
            <person name="Mardanov A.V."/>
            <person name="Beletskiy A.V."/>
            <person name="Kuznetsov B.B."/>
            <person name="Skryabin K.G."/>
        </authorList>
    </citation>
    <scope>NUCLEOTIDE SEQUENCE [LARGE SCALE GENOMIC DNA]</scope>
    <source>
        <strain evidence="2 3">SO-1</strain>
    </source>
</reference>
<feature type="chain" id="PRO_5004030661" evidence="1">
    <location>
        <begin position="19"/>
        <end position="196"/>
    </location>
</feature>
<evidence type="ECO:0000256" key="1">
    <source>
        <dbReference type="SAM" id="SignalP"/>
    </source>
</evidence>
<accession>M3AD14</accession>